<dbReference type="AlphaFoldDB" id="A0A178II65"/>
<feature type="binding site" evidence="3">
    <location>
        <begin position="219"/>
        <end position="226"/>
    </location>
    <ligand>
        <name>ATP</name>
        <dbReference type="ChEBI" id="CHEBI:30616"/>
    </ligand>
</feature>
<evidence type="ECO:0000313" key="6">
    <source>
        <dbReference type="Proteomes" id="UP000078486"/>
    </source>
</evidence>
<proteinExistence type="predicted"/>
<keyword evidence="1" id="KW-0547">Nucleotide-binding</keyword>
<evidence type="ECO:0000259" key="4">
    <source>
        <dbReference type="PROSITE" id="PS51459"/>
    </source>
</evidence>
<keyword evidence="6" id="KW-1185">Reference proteome</keyword>
<feature type="active site" evidence="2">
    <location>
        <position position="215"/>
    </location>
</feature>
<evidence type="ECO:0000313" key="5">
    <source>
        <dbReference type="EMBL" id="OAM89640.1"/>
    </source>
</evidence>
<dbReference type="EMBL" id="LRRQ01000084">
    <property type="protein sequence ID" value="OAM89640.1"/>
    <property type="molecule type" value="Genomic_DNA"/>
</dbReference>
<feature type="binding site" evidence="1">
    <location>
        <position position="82"/>
    </location>
    <ligand>
        <name>ATP</name>
        <dbReference type="ChEBI" id="CHEBI:30616"/>
    </ligand>
</feature>
<dbReference type="Proteomes" id="UP000078486">
    <property type="component" value="Unassembled WGS sequence"/>
</dbReference>
<dbReference type="RefSeq" id="WP_068770497.1">
    <property type="nucleotide sequence ID" value="NZ_CP109796.1"/>
</dbReference>
<accession>A0A178II65</accession>
<evidence type="ECO:0000256" key="1">
    <source>
        <dbReference type="PIRSR" id="PIRSR038925-1"/>
    </source>
</evidence>
<name>A0A178II65_9BACT</name>
<protein>
    <submittedName>
        <fullName evidence="5">Cell filamentation protein Fic</fullName>
    </submittedName>
</protein>
<reference evidence="5 6" key="1">
    <citation type="submission" date="2016-01" db="EMBL/GenBank/DDBJ databases">
        <title>High potential of lignocellulose degradation of a new Verrucomicrobia species.</title>
        <authorList>
            <person name="Wang Y."/>
            <person name="Shi Y."/>
            <person name="Qiu Z."/>
            <person name="Liu S."/>
            <person name="Yang H."/>
        </authorList>
    </citation>
    <scope>NUCLEOTIDE SEQUENCE [LARGE SCALE GENOMIC DNA]</scope>
    <source>
        <strain evidence="5 6">TSB47</strain>
    </source>
</reference>
<dbReference type="InterPro" id="IPR025758">
    <property type="entry name" value="Fic/DOC_N"/>
</dbReference>
<comment type="caution">
    <text evidence="5">The sequence shown here is derived from an EMBL/GenBank/DDBJ whole genome shotgun (WGS) entry which is preliminary data.</text>
</comment>
<dbReference type="Pfam" id="PF02661">
    <property type="entry name" value="Fic"/>
    <property type="match status" value="1"/>
</dbReference>
<feature type="binding site" evidence="1">
    <location>
        <position position="215"/>
    </location>
    <ligand>
        <name>ATP</name>
        <dbReference type="ChEBI" id="CHEBI:30616"/>
    </ligand>
</feature>
<dbReference type="Gene3D" id="1.10.3290.10">
    <property type="entry name" value="Fido-like domain"/>
    <property type="match status" value="1"/>
</dbReference>
<organism evidence="5 6">
    <name type="scientific">Termitidicoccus mucosus</name>
    <dbReference type="NCBI Taxonomy" id="1184151"/>
    <lineage>
        <taxon>Bacteria</taxon>
        <taxon>Pseudomonadati</taxon>
        <taxon>Verrucomicrobiota</taxon>
        <taxon>Opitutia</taxon>
        <taxon>Opitutales</taxon>
        <taxon>Opitutaceae</taxon>
        <taxon>Termitidicoccus</taxon>
    </lineage>
</organism>
<sequence length="389" mass="43338">MKTRKTASSPVGRWIKTLEGYNAYHPAALPPEIAWNNRLVRILSQADQLLGRLVGEGRRLPSPHVLIRPFVRREAVFSSKIEGTQATLGELLAAEAGATPERSPEDLREVGNYVAALEFGMKRLKTLPLSLRLIRELHEKLMAGVRGDYATPGEFRRTQNWIGRPGCTLADASYVPPPPDALGEHLGRLEKFLHDESIPPLVHAALMHYQFEAIHPFLDGNGRVGRLLITLCLHAHGVLPEPLLYLSAFFEATRSDYYGSLRAVTEEGDWTGWLEYFLNGVARQSEDALSRAERINQQLTNWRDTYAGGGSKVPLQIIDLIGANPFLTPRETERRLGVAYNTIMRAIALLESDGVLAKVGESKRDRVFCARAILDILEEPARLAATPQR</sequence>
<dbReference type="PROSITE" id="PS51459">
    <property type="entry name" value="FIDO"/>
    <property type="match status" value="1"/>
</dbReference>
<dbReference type="PIRSF" id="PIRSF038925">
    <property type="entry name" value="AMP-prot_trans"/>
    <property type="match status" value="1"/>
</dbReference>
<dbReference type="Pfam" id="PF13784">
    <property type="entry name" value="Fic_N"/>
    <property type="match status" value="1"/>
</dbReference>
<feature type="binding site" evidence="1">
    <location>
        <position position="257"/>
    </location>
    <ligand>
        <name>ATP</name>
        <dbReference type="ChEBI" id="CHEBI:30616"/>
    </ligand>
</feature>
<dbReference type="SUPFAM" id="SSF140931">
    <property type="entry name" value="Fic-like"/>
    <property type="match status" value="1"/>
</dbReference>
<dbReference type="STRING" id="1184151.AW736_12125"/>
<dbReference type="InterPro" id="IPR003812">
    <property type="entry name" value="Fido"/>
</dbReference>
<evidence type="ECO:0000256" key="2">
    <source>
        <dbReference type="PIRSR" id="PIRSR640198-1"/>
    </source>
</evidence>
<dbReference type="PANTHER" id="PTHR13504">
    <property type="entry name" value="FIDO DOMAIN-CONTAINING PROTEIN DDB_G0283145"/>
    <property type="match status" value="1"/>
</dbReference>
<keyword evidence="1" id="KW-0067">ATP-binding</keyword>
<evidence type="ECO:0000256" key="3">
    <source>
        <dbReference type="PIRSR" id="PIRSR640198-2"/>
    </source>
</evidence>
<dbReference type="OrthoDB" id="9813719at2"/>
<feature type="binding site" evidence="3">
    <location>
        <begin position="257"/>
        <end position="258"/>
    </location>
    <ligand>
        <name>ATP</name>
        <dbReference type="ChEBI" id="CHEBI:30616"/>
    </ligand>
</feature>
<gene>
    <name evidence="5" type="ORF">AW736_12125</name>
</gene>
<dbReference type="InterPro" id="IPR036597">
    <property type="entry name" value="Fido-like_dom_sf"/>
</dbReference>
<feature type="domain" description="Fido" evidence="4">
    <location>
        <begin position="129"/>
        <end position="279"/>
    </location>
</feature>
<feature type="binding site" evidence="1">
    <location>
        <begin position="220"/>
        <end position="226"/>
    </location>
    <ligand>
        <name>ATP</name>
        <dbReference type="ChEBI" id="CHEBI:30616"/>
    </ligand>
</feature>
<dbReference type="PANTHER" id="PTHR13504:SF38">
    <property type="entry name" value="FIDO DOMAIN-CONTAINING PROTEIN"/>
    <property type="match status" value="1"/>
</dbReference>
<dbReference type="InterPro" id="IPR040198">
    <property type="entry name" value="Fido_containing"/>
</dbReference>
<dbReference type="GO" id="GO:0005524">
    <property type="term" value="F:ATP binding"/>
    <property type="evidence" value="ECO:0007669"/>
    <property type="project" value="UniProtKB-KW"/>
</dbReference>
<dbReference type="InterPro" id="IPR026287">
    <property type="entry name" value="SoFic-like"/>
</dbReference>